<sequence length="75" mass="7985">MVGEASWWVDMGTAMQSSLEPIIIQKNPVKLAPSVVAIAIGIPSVVIASCWSIMQSKCEAAIDKVLKFIPSRGNA</sequence>
<dbReference type="AlphaFoldDB" id="A0AAW2UEA2"/>
<dbReference type="EMBL" id="JACGWN010000012">
    <property type="protein sequence ID" value="KAL0415645.1"/>
    <property type="molecule type" value="Genomic_DNA"/>
</dbReference>
<keyword evidence="1" id="KW-1133">Transmembrane helix</keyword>
<feature type="transmembrane region" description="Helical" evidence="1">
    <location>
        <begin position="35"/>
        <end position="54"/>
    </location>
</feature>
<reference evidence="2" key="2">
    <citation type="journal article" date="2024" name="Plant">
        <title>Genomic evolution and insights into agronomic trait innovations of Sesamum species.</title>
        <authorList>
            <person name="Miao H."/>
            <person name="Wang L."/>
            <person name="Qu L."/>
            <person name="Liu H."/>
            <person name="Sun Y."/>
            <person name="Le M."/>
            <person name="Wang Q."/>
            <person name="Wei S."/>
            <person name="Zheng Y."/>
            <person name="Lin W."/>
            <person name="Duan Y."/>
            <person name="Cao H."/>
            <person name="Xiong S."/>
            <person name="Wang X."/>
            <person name="Wei L."/>
            <person name="Li C."/>
            <person name="Ma Q."/>
            <person name="Ju M."/>
            <person name="Zhao R."/>
            <person name="Li G."/>
            <person name="Mu C."/>
            <person name="Tian Q."/>
            <person name="Mei H."/>
            <person name="Zhang T."/>
            <person name="Gao T."/>
            <person name="Zhang H."/>
        </authorList>
    </citation>
    <scope>NUCLEOTIDE SEQUENCE</scope>
    <source>
        <strain evidence="2">KEN1</strain>
    </source>
</reference>
<keyword evidence="1" id="KW-0472">Membrane</keyword>
<organism evidence="2">
    <name type="scientific">Sesamum latifolium</name>
    <dbReference type="NCBI Taxonomy" id="2727402"/>
    <lineage>
        <taxon>Eukaryota</taxon>
        <taxon>Viridiplantae</taxon>
        <taxon>Streptophyta</taxon>
        <taxon>Embryophyta</taxon>
        <taxon>Tracheophyta</taxon>
        <taxon>Spermatophyta</taxon>
        <taxon>Magnoliopsida</taxon>
        <taxon>eudicotyledons</taxon>
        <taxon>Gunneridae</taxon>
        <taxon>Pentapetalae</taxon>
        <taxon>asterids</taxon>
        <taxon>lamiids</taxon>
        <taxon>Lamiales</taxon>
        <taxon>Pedaliaceae</taxon>
        <taxon>Sesamum</taxon>
    </lineage>
</organism>
<protein>
    <submittedName>
        <fullName evidence="2">Uncharacterized protein</fullName>
    </submittedName>
</protein>
<accession>A0AAW2UEA2</accession>
<name>A0AAW2UEA2_9LAMI</name>
<reference evidence="2" key="1">
    <citation type="submission" date="2020-06" db="EMBL/GenBank/DDBJ databases">
        <authorList>
            <person name="Li T."/>
            <person name="Hu X."/>
            <person name="Zhang T."/>
            <person name="Song X."/>
            <person name="Zhang H."/>
            <person name="Dai N."/>
            <person name="Sheng W."/>
            <person name="Hou X."/>
            <person name="Wei L."/>
        </authorList>
    </citation>
    <scope>NUCLEOTIDE SEQUENCE</scope>
    <source>
        <strain evidence="2">KEN1</strain>
        <tissue evidence="2">Leaf</tissue>
    </source>
</reference>
<evidence type="ECO:0000313" key="2">
    <source>
        <dbReference type="EMBL" id="KAL0415645.1"/>
    </source>
</evidence>
<gene>
    <name evidence="2" type="ORF">Slati_3396400</name>
</gene>
<evidence type="ECO:0000256" key="1">
    <source>
        <dbReference type="SAM" id="Phobius"/>
    </source>
</evidence>
<comment type="caution">
    <text evidence="2">The sequence shown here is derived from an EMBL/GenBank/DDBJ whole genome shotgun (WGS) entry which is preliminary data.</text>
</comment>
<proteinExistence type="predicted"/>
<keyword evidence="1" id="KW-0812">Transmembrane</keyword>